<comment type="caution">
    <text evidence="1">The sequence shown here is derived from an EMBL/GenBank/DDBJ whole genome shotgun (WGS) entry which is preliminary data.</text>
</comment>
<gene>
    <name evidence="1" type="ORF">BC936DRAFT_149403</name>
</gene>
<protein>
    <submittedName>
        <fullName evidence="1">Uncharacterized protein</fullName>
    </submittedName>
</protein>
<dbReference type="Proteomes" id="UP000268093">
    <property type="component" value="Unassembled WGS sequence"/>
</dbReference>
<evidence type="ECO:0000313" key="2">
    <source>
        <dbReference type="Proteomes" id="UP000268093"/>
    </source>
</evidence>
<dbReference type="AlphaFoldDB" id="A0A433D0X0"/>
<sequence>MALRQWRDYTSPTSTSFTINTTMSATMNTITGNSYVGSRFNPSRQMPRMLAAPNNIGIDPNDEHTSDVKEFTSILGSYSDNTQNYYTFGYNPMEDWRGVLHLYDRNGIPGTANPVITGDRVI</sequence>
<feature type="non-terminal residue" evidence="1">
    <location>
        <position position="122"/>
    </location>
</feature>
<organism evidence="1 2">
    <name type="scientific">Jimgerdemannia flammicorona</name>
    <dbReference type="NCBI Taxonomy" id="994334"/>
    <lineage>
        <taxon>Eukaryota</taxon>
        <taxon>Fungi</taxon>
        <taxon>Fungi incertae sedis</taxon>
        <taxon>Mucoromycota</taxon>
        <taxon>Mucoromycotina</taxon>
        <taxon>Endogonomycetes</taxon>
        <taxon>Endogonales</taxon>
        <taxon>Endogonaceae</taxon>
        <taxon>Jimgerdemannia</taxon>
    </lineage>
</organism>
<reference evidence="1 2" key="1">
    <citation type="journal article" date="2018" name="New Phytol.">
        <title>Phylogenomics of Endogonaceae and evolution of mycorrhizas within Mucoromycota.</title>
        <authorList>
            <person name="Chang Y."/>
            <person name="Desiro A."/>
            <person name="Na H."/>
            <person name="Sandor L."/>
            <person name="Lipzen A."/>
            <person name="Clum A."/>
            <person name="Barry K."/>
            <person name="Grigoriev I.V."/>
            <person name="Martin F.M."/>
            <person name="Stajich J.E."/>
            <person name="Smith M.E."/>
            <person name="Bonito G."/>
            <person name="Spatafora J.W."/>
        </authorList>
    </citation>
    <scope>NUCLEOTIDE SEQUENCE [LARGE SCALE GENOMIC DNA]</scope>
    <source>
        <strain evidence="1 2">GMNB39</strain>
    </source>
</reference>
<accession>A0A433D0X0</accession>
<proteinExistence type="predicted"/>
<name>A0A433D0X0_9FUNG</name>
<dbReference type="EMBL" id="RBNI01008863">
    <property type="protein sequence ID" value="RUP44480.1"/>
    <property type="molecule type" value="Genomic_DNA"/>
</dbReference>
<keyword evidence="2" id="KW-1185">Reference proteome</keyword>
<evidence type="ECO:0000313" key="1">
    <source>
        <dbReference type="EMBL" id="RUP44480.1"/>
    </source>
</evidence>